<dbReference type="OrthoDB" id="9785699at2"/>
<evidence type="ECO:0000313" key="1">
    <source>
        <dbReference type="EMBL" id="GIP59885.1"/>
    </source>
</evidence>
<dbReference type="Proteomes" id="UP000681290">
    <property type="component" value="Unassembled WGS sequence"/>
</dbReference>
<dbReference type="EMBL" id="WNZW01000001">
    <property type="protein sequence ID" value="MUG44454.1"/>
    <property type="molecule type" value="Genomic_DNA"/>
</dbReference>
<sequence>MTIETDREDIKRLFAPVAPGIKLGIQALREVHEVGITIQASISPVLPFTPDFPKLLEGIVDRIWIDTLNIGNGLMGKRSERLGKPQLFKAYGHSEWYQKDIHHRVEKYFKKTFPQEMIQVSKEEAFPVFEKGT</sequence>
<comment type="caution">
    <text evidence="2">The sequence shown here is derived from an EMBL/GenBank/DDBJ whole genome shotgun (WGS) entry which is preliminary data.</text>
</comment>
<proteinExistence type="predicted"/>
<reference evidence="1 4" key="2">
    <citation type="submission" date="2021-03" db="EMBL/GenBank/DDBJ databases">
        <title>Antimicrobial resistance genes in bacteria isolated from Japanese honey, and their potential for conferring macrolide and lincosamide resistance in the American foulbrood pathogen Paenibacillus larvae.</title>
        <authorList>
            <person name="Okamoto M."/>
            <person name="Kumagai M."/>
            <person name="Kanamori H."/>
            <person name="Takamatsu D."/>
        </authorList>
    </citation>
    <scope>NUCLEOTIDE SEQUENCE [LARGE SCALE GENOMIC DNA]</scope>
    <source>
        <strain evidence="1 4">J15TS10</strain>
    </source>
</reference>
<dbReference type="Proteomes" id="UP000447876">
    <property type="component" value="Unassembled WGS sequence"/>
</dbReference>
<gene>
    <name evidence="2" type="ORF">GNP95_05505</name>
    <name evidence="1" type="ORF">J15TS10_36990</name>
</gene>
<evidence type="ECO:0008006" key="5">
    <source>
        <dbReference type="Google" id="ProtNLM"/>
    </source>
</evidence>
<organism evidence="2 3">
    <name type="scientific">Paenibacillus woosongensis</name>
    <dbReference type="NCBI Taxonomy" id="307580"/>
    <lineage>
        <taxon>Bacteria</taxon>
        <taxon>Bacillati</taxon>
        <taxon>Bacillota</taxon>
        <taxon>Bacilli</taxon>
        <taxon>Bacillales</taxon>
        <taxon>Paenibacillaceae</taxon>
        <taxon>Paenibacillus</taxon>
    </lineage>
</organism>
<evidence type="ECO:0000313" key="3">
    <source>
        <dbReference type="Proteomes" id="UP000447876"/>
    </source>
</evidence>
<dbReference type="Gene3D" id="3.80.30.30">
    <property type="match status" value="1"/>
</dbReference>
<dbReference type="RefSeq" id="WP_155609839.1">
    <property type="nucleotide sequence ID" value="NZ_BOSM01000006.1"/>
</dbReference>
<keyword evidence="4" id="KW-1185">Reference proteome</keyword>
<dbReference type="EMBL" id="BOSM01000006">
    <property type="protein sequence ID" value="GIP59885.1"/>
    <property type="molecule type" value="Genomic_DNA"/>
</dbReference>
<dbReference type="AlphaFoldDB" id="A0A7X2YYU0"/>
<dbReference type="GeneID" id="95405891"/>
<evidence type="ECO:0000313" key="2">
    <source>
        <dbReference type="EMBL" id="MUG44454.1"/>
    </source>
</evidence>
<accession>A0A7X2YYU0</accession>
<protein>
    <recommendedName>
        <fullName evidence="5">Radical SAM protein</fullName>
    </recommendedName>
</protein>
<name>A0A7X2YYU0_9BACL</name>
<reference evidence="2 3" key="1">
    <citation type="submission" date="2019-11" db="EMBL/GenBank/DDBJ databases">
        <title>Draft genome sequences of five Paenibacillus species of dairy origin.</title>
        <authorList>
            <person name="Olajide A.M."/>
            <person name="Chen S."/>
            <person name="Lapointe G."/>
        </authorList>
    </citation>
    <scope>NUCLEOTIDE SEQUENCE [LARGE SCALE GENOMIC DNA]</scope>
    <source>
        <strain evidence="2 3">12CR55</strain>
    </source>
</reference>
<evidence type="ECO:0000313" key="4">
    <source>
        <dbReference type="Proteomes" id="UP000681290"/>
    </source>
</evidence>